<protein>
    <recommendedName>
        <fullName evidence="2">MmyB-like transcription regulator ligand binding domain-containing protein</fullName>
    </recommendedName>
</protein>
<evidence type="ECO:0000259" key="2">
    <source>
        <dbReference type="Pfam" id="PF17765"/>
    </source>
</evidence>
<evidence type="ECO:0000313" key="3">
    <source>
        <dbReference type="EMBL" id="SEO55022.1"/>
    </source>
</evidence>
<proteinExistence type="predicted"/>
<feature type="domain" description="MmyB-like transcription regulator ligand binding" evidence="2">
    <location>
        <begin position="71"/>
        <end position="113"/>
    </location>
</feature>
<accession>A0A1H8QLF4</accession>
<dbReference type="EMBL" id="FODD01000030">
    <property type="protein sequence ID" value="SEO55022.1"/>
    <property type="molecule type" value="Genomic_DNA"/>
</dbReference>
<dbReference type="STRING" id="310780.SAMN05216267_103058"/>
<dbReference type="Proteomes" id="UP000181951">
    <property type="component" value="Unassembled WGS sequence"/>
</dbReference>
<dbReference type="AlphaFoldDB" id="A0A1H8QLF4"/>
<reference evidence="3 4" key="1">
    <citation type="submission" date="2016-10" db="EMBL/GenBank/DDBJ databases">
        <authorList>
            <person name="de Groot N.N."/>
        </authorList>
    </citation>
    <scope>NUCLEOTIDE SEQUENCE [LARGE SCALE GENOMIC DNA]</scope>
    <source>
        <strain evidence="3 4">CGMCC 4.2026</strain>
    </source>
</reference>
<organism evidence="3 4">
    <name type="scientific">Actinacidiphila rubida</name>
    <dbReference type="NCBI Taxonomy" id="310780"/>
    <lineage>
        <taxon>Bacteria</taxon>
        <taxon>Bacillati</taxon>
        <taxon>Actinomycetota</taxon>
        <taxon>Actinomycetes</taxon>
        <taxon>Kitasatosporales</taxon>
        <taxon>Streptomycetaceae</taxon>
        <taxon>Actinacidiphila</taxon>
    </lineage>
</organism>
<sequence>MEGLAAVDDGVDAEDRDGAQYGSGGGGRRSQPLASAEGMEGGDVGRGLPDGVAGPGMVRILGASVQFWEPVPEGVPRILDAIGAVPAFAWSRRLDLVAANHPGYALYAPLSRGRRLGR</sequence>
<dbReference type="InterPro" id="IPR041413">
    <property type="entry name" value="MLTR_LBD"/>
</dbReference>
<dbReference type="Pfam" id="PF17765">
    <property type="entry name" value="MLTR_LBD"/>
    <property type="match status" value="1"/>
</dbReference>
<keyword evidence="4" id="KW-1185">Reference proteome</keyword>
<evidence type="ECO:0000313" key="4">
    <source>
        <dbReference type="Proteomes" id="UP000181951"/>
    </source>
</evidence>
<evidence type="ECO:0000256" key="1">
    <source>
        <dbReference type="SAM" id="MobiDB-lite"/>
    </source>
</evidence>
<feature type="region of interest" description="Disordered" evidence="1">
    <location>
        <begin position="1"/>
        <end position="50"/>
    </location>
</feature>
<gene>
    <name evidence="3" type="ORF">SAMN05216267_103058</name>
</gene>
<name>A0A1H8QLF4_9ACTN</name>